<comment type="caution">
    <text evidence="1">The sequence shown here is derived from an EMBL/GenBank/DDBJ whole genome shotgun (WGS) entry which is preliminary data.</text>
</comment>
<organism evidence="1 2">
    <name type="scientific">Dreissena polymorpha</name>
    <name type="common">Zebra mussel</name>
    <name type="synonym">Mytilus polymorpha</name>
    <dbReference type="NCBI Taxonomy" id="45954"/>
    <lineage>
        <taxon>Eukaryota</taxon>
        <taxon>Metazoa</taxon>
        <taxon>Spiralia</taxon>
        <taxon>Lophotrochozoa</taxon>
        <taxon>Mollusca</taxon>
        <taxon>Bivalvia</taxon>
        <taxon>Autobranchia</taxon>
        <taxon>Heteroconchia</taxon>
        <taxon>Euheterodonta</taxon>
        <taxon>Imparidentia</taxon>
        <taxon>Neoheterodontei</taxon>
        <taxon>Myida</taxon>
        <taxon>Dreissenoidea</taxon>
        <taxon>Dreissenidae</taxon>
        <taxon>Dreissena</taxon>
    </lineage>
</organism>
<evidence type="ECO:0000313" key="1">
    <source>
        <dbReference type="EMBL" id="KAH3816423.1"/>
    </source>
</evidence>
<protein>
    <submittedName>
        <fullName evidence="1">Uncharacterized protein</fullName>
    </submittedName>
</protein>
<gene>
    <name evidence="1" type="ORF">DPMN_117939</name>
</gene>
<dbReference type="Proteomes" id="UP000828390">
    <property type="component" value="Unassembled WGS sequence"/>
</dbReference>
<proteinExistence type="predicted"/>
<keyword evidence="2" id="KW-1185">Reference proteome</keyword>
<dbReference type="AlphaFoldDB" id="A0A9D4JPS5"/>
<evidence type="ECO:0000313" key="2">
    <source>
        <dbReference type="Proteomes" id="UP000828390"/>
    </source>
</evidence>
<reference evidence="1" key="2">
    <citation type="submission" date="2020-11" db="EMBL/GenBank/DDBJ databases">
        <authorList>
            <person name="McCartney M.A."/>
            <person name="Auch B."/>
            <person name="Kono T."/>
            <person name="Mallez S."/>
            <person name="Becker A."/>
            <person name="Gohl D.M."/>
            <person name="Silverstein K.A.T."/>
            <person name="Koren S."/>
            <person name="Bechman K.B."/>
            <person name="Herman A."/>
            <person name="Abrahante J.E."/>
            <person name="Garbe J."/>
        </authorList>
    </citation>
    <scope>NUCLEOTIDE SEQUENCE</scope>
    <source>
        <strain evidence="1">Duluth1</strain>
        <tissue evidence="1">Whole animal</tissue>
    </source>
</reference>
<accession>A0A9D4JPS5</accession>
<sequence length="55" mass="6103">MACLSYFWFPGSRQAVPLQRGPSGDGTRLPAHRLQSTLSPLKDSMGWTLELRLAT</sequence>
<dbReference type="EMBL" id="JAIWYP010000005">
    <property type="protein sequence ID" value="KAH3816423.1"/>
    <property type="molecule type" value="Genomic_DNA"/>
</dbReference>
<name>A0A9D4JPS5_DREPO</name>
<reference evidence="1" key="1">
    <citation type="journal article" date="2019" name="bioRxiv">
        <title>The Genome of the Zebra Mussel, Dreissena polymorpha: A Resource for Invasive Species Research.</title>
        <authorList>
            <person name="McCartney M.A."/>
            <person name="Auch B."/>
            <person name="Kono T."/>
            <person name="Mallez S."/>
            <person name="Zhang Y."/>
            <person name="Obille A."/>
            <person name="Becker A."/>
            <person name="Abrahante J.E."/>
            <person name="Garbe J."/>
            <person name="Badalamenti J.P."/>
            <person name="Herman A."/>
            <person name="Mangelson H."/>
            <person name="Liachko I."/>
            <person name="Sullivan S."/>
            <person name="Sone E.D."/>
            <person name="Koren S."/>
            <person name="Silverstein K.A.T."/>
            <person name="Beckman K.B."/>
            <person name="Gohl D.M."/>
        </authorList>
    </citation>
    <scope>NUCLEOTIDE SEQUENCE</scope>
    <source>
        <strain evidence="1">Duluth1</strain>
        <tissue evidence="1">Whole animal</tissue>
    </source>
</reference>